<dbReference type="AlphaFoldDB" id="A0A8J2ZBB4"/>
<name>A0A8J2ZBB4_9PROT</name>
<evidence type="ECO:0000313" key="4">
    <source>
        <dbReference type="Proteomes" id="UP000597507"/>
    </source>
</evidence>
<dbReference type="PROSITE" id="PS50213">
    <property type="entry name" value="FAS1"/>
    <property type="match status" value="1"/>
</dbReference>
<dbReference type="PROSITE" id="PS51257">
    <property type="entry name" value="PROKAR_LIPOPROTEIN"/>
    <property type="match status" value="1"/>
</dbReference>
<feature type="domain" description="FAS1" evidence="2">
    <location>
        <begin position="35"/>
        <end position="190"/>
    </location>
</feature>
<proteinExistence type="predicted"/>
<dbReference type="SMART" id="SM00554">
    <property type="entry name" value="FAS1"/>
    <property type="match status" value="1"/>
</dbReference>
<dbReference type="InterPro" id="IPR036378">
    <property type="entry name" value="FAS1_dom_sf"/>
</dbReference>
<dbReference type="InterPro" id="IPR050904">
    <property type="entry name" value="Adhesion/Biosynth-related"/>
</dbReference>
<keyword evidence="1" id="KW-0732">Signal</keyword>
<sequence>MISRRLLLRAGSATPLAALFASACTQRPPVTADGRYPIMAILEDAPDLRRFVVLLERSGMAETLRGDGPFTVFAPTDAAWASVPPEAGGGTGTTVAADPQRLAAVMRGLIARGRLSRADIAARDGLVTTLDGGQVRVAPGGQQVVRVAAASGARPAPSPTRAEGVGPAATISRPDLRASNGVIHVIDRIFL</sequence>
<dbReference type="PROSITE" id="PS51318">
    <property type="entry name" value="TAT"/>
    <property type="match status" value="1"/>
</dbReference>
<evidence type="ECO:0000313" key="3">
    <source>
        <dbReference type="EMBL" id="GGG31878.1"/>
    </source>
</evidence>
<dbReference type="InterPro" id="IPR006311">
    <property type="entry name" value="TAT_signal"/>
</dbReference>
<accession>A0A8J2ZBB4</accession>
<dbReference type="Proteomes" id="UP000597507">
    <property type="component" value="Unassembled WGS sequence"/>
</dbReference>
<reference evidence="3 4" key="1">
    <citation type="journal article" date="2014" name="Int. J. Syst. Evol. Microbiol.">
        <title>Complete genome sequence of Corynebacterium casei LMG S-19264T (=DSM 44701T), isolated from a smear-ripened cheese.</title>
        <authorList>
            <consortium name="US DOE Joint Genome Institute (JGI-PGF)"/>
            <person name="Walter F."/>
            <person name="Albersmeier A."/>
            <person name="Kalinowski J."/>
            <person name="Ruckert C."/>
        </authorList>
    </citation>
    <scope>NUCLEOTIDE SEQUENCE [LARGE SCALE GENOMIC DNA]</scope>
    <source>
        <strain evidence="3 4">CGMCC 1.16330</strain>
    </source>
</reference>
<dbReference type="Pfam" id="PF02469">
    <property type="entry name" value="Fasciclin"/>
    <property type="match status" value="1"/>
</dbReference>
<organism evidence="3 4">
    <name type="scientific">Caldovatus sediminis</name>
    <dbReference type="NCBI Taxonomy" id="2041189"/>
    <lineage>
        <taxon>Bacteria</taxon>
        <taxon>Pseudomonadati</taxon>
        <taxon>Pseudomonadota</taxon>
        <taxon>Alphaproteobacteria</taxon>
        <taxon>Acetobacterales</taxon>
        <taxon>Roseomonadaceae</taxon>
        <taxon>Caldovatus</taxon>
    </lineage>
</organism>
<dbReference type="InterPro" id="IPR000782">
    <property type="entry name" value="FAS1_domain"/>
</dbReference>
<feature type="chain" id="PRO_5035160813" description="FAS1 domain-containing protein" evidence="1">
    <location>
        <begin position="24"/>
        <end position="191"/>
    </location>
</feature>
<feature type="signal peptide" evidence="1">
    <location>
        <begin position="1"/>
        <end position="23"/>
    </location>
</feature>
<dbReference type="SUPFAM" id="SSF82153">
    <property type="entry name" value="FAS1 domain"/>
    <property type="match status" value="1"/>
</dbReference>
<evidence type="ECO:0000259" key="2">
    <source>
        <dbReference type="PROSITE" id="PS50213"/>
    </source>
</evidence>
<dbReference type="PANTHER" id="PTHR10900">
    <property type="entry name" value="PERIOSTIN-RELATED"/>
    <property type="match status" value="1"/>
</dbReference>
<dbReference type="PANTHER" id="PTHR10900:SF77">
    <property type="entry name" value="FI19380P1"/>
    <property type="match status" value="1"/>
</dbReference>
<dbReference type="EMBL" id="BMKS01000005">
    <property type="protein sequence ID" value="GGG31878.1"/>
    <property type="molecule type" value="Genomic_DNA"/>
</dbReference>
<evidence type="ECO:0000256" key="1">
    <source>
        <dbReference type="SAM" id="SignalP"/>
    </source>
</evidence>
<comment type="caution">
    <text evidence="3">The sequence shown here is derived from an EMBL/GenBank/DDBJ whole genome shotgun (WGS) entry which is preliminary data.</text>
</comment>
<protein>
    <recommendedName>
        <fullName evidence="2">FAS1 domain-containing protein</fullName>
    </recommendedName>
</protein>
<gene>
    <name evidence="3" type="ORF">GCM10010964_19770</name>
</gene>
<keyword evidence="4" id="KW-1185">Reference proteome</keyword>
<dbReference type="RefSeq" id="WP_188899868.1">
    <property type="nucleotide sequence ID" value="NZ_BMKS01000005.1"/>
</dbReference>
<dbReference type="Gene3D" id="2.30.180.10">
    <property type="entry name" value="FAS1 domain"/>
    <property type="match status" value="1"/>
</dbReference>